<evidence type="ECO:0000313" key="1">
    <source>
        <dbReference type="EMBL" id="GCE85182.1"/>
    </source>
</evidence>
<evidence type="ECO:0000313" key="2">
    <source>
        <dbReference type="Proteomes" id="UP000315095"/>
    </source>
</evidence>
<dbReference type="EMBL" id="BDLU01000071">
    <property type="protein sequence ID" value="GCE85182.1"/>
    <property type="molecule type" value="Genomic_DNA"/>
</dbReference>
<proteinExistence type="predicted"/>
<gene>
    <name evidence="1" type="ORF">MSKU9_3323</name>
</gene>
<keyword evidence="2" id="KW-1185">Reference proteome</keyword>
<organism evidence="1 2">
    <name type="scientific">Komagataeibacter diospyri</name>
    <dbReference type="NCBI Taxonomy" id="1932662"/>
    <lineage>
        <taxon>Bacteria</taxon>
        <taxon>Pseudomonadati</taxon>
        <taxon>Pseudomonadota</taxon>
        <taxon>Alphaproteobacteria</taxon>
        <taxon>Acetobacterales</taxon>
        <taxon>Acetobacteraceae</taxon>
        <taxon>Komagataeibacter</taxon>
    </lineage>
</organism>
<dbReference type="AlphaFoldDB" id="A0A4V0WMX4"/>
<accession>A0A4V0WMX4</accession>
<sequence length="178" mass="18843">MNGRLPRGIRNNNPGNLDYVGQAGAHLETDVGSPRFAVFPTMDDGIRALRDQLVRYAVRGLKTVAAIISTYAPAGENDTAAYIATLCRQMNVAPDTVLDMDDPAIQQHMIYGITIMENGPGHISLTQINLALHTASDTTGTLLTSASWRGTEHDHAPGTPPVSAGCGGGFTLPTMGQD</sequence>
<comment type="caution">
    <text evidence="1">The sequence shown here is derived from an EMBL/GenBank/DDBJ whole genome shotgun (WGS) entry which is preliminary data.</text>
</comment>
<reference evidence="2" key="1">
    <citation type="submission" date="2017-01" db="EMBL/GenBank/DDBJ databases">
        <title>Komagataeibacter sp. MSKU9 whole genome sequencing project.</title>
        <authorList>
            <person name="Matsutani M."/>
            <person name="Naloka K."/>
            <person name="Theeragool G."/>
            <person name="Yakushi T."/>
            <person name="Matsushita K."/>
        </authorList>
    </citation>
    <scope>NUCLEOTIDE SEQUENCE [LARGE SCALE GENOMIC DNA]</scope>
    <source>
        <strain evidence="2">MSKU9</strain>
    </source>
</reference>
<dbReference type="Proteomes" id="UP000315095">
    <property type="component" value="Unassembled WGS sequence"/>
</dbReference>
<name>A0A4V0WMX4_9PROT</name>
<protein>
    <submittedName>
        <fullName evidence="1">Bacteriophage protein</fullName>
    </submittedName>
</protein>